<feature type="signal peptide" evidence="4">
    <location>
        <begin position="1"/>
        <end position="29"/>
    </location>
</feature>
<comment type="caution">
    <text evidence="5">The sequence shown here is derived from an EMBL/GenBank/DDBJ whole genome shotgun (WGS) entry which is preliminary data.</text>
</comment>
<evidence type="ECO:0000313" key="6">
    <source>
        <dbReference type="Proteomes" id="UP000244893"/>
    </source>
</evidence>
<dbReference type="GO" id="GO:0042956">
    <property type="term" value="P:maltodextrin transmembrane transport"/>
    <property type="evidence" value="ECO:0007669"/>
    <property type="project" value="TreeGrafter"/>
</dbReference>
<proteinExistence type="inferred from homology"/>
<keyword evidence="6" id="KW-1185">Reference proteome</keyword>
<evidence type="ECO:0000256" key="2">
    <source>
        <dbReference type="ARBA" id="ARBA00022448"/>
    </source>
</evidence>
<dbReference type="EMBL" id="QEOP01000002">
    <property type="protein sequence ID" value="PVZ93803.1"/>
    <property type="molecule type" value="Genomic_DNA"/>
</dbReference>
<dbReference type="PANTHER" id="PTHR30061:SF50">
    <property type="entry name" value="MALTOSE_MALTODEXTRIN-BINDING PERIPLASMIC PROTEIN"/>
    <property type="match status" value="1"/>
</dbReference>
<feature type="chain" id="PRO_5039377193" evidence="4">
    <location>
        <begin position="30"/>
        <end position="422"/>
    </location>
</feature>
<dbReference type="InterPro" id="IPR006059">
    <property type="entry name" value="SBP"/>
</dbReference>
<dbReference type="SUPFAM" id="SSF53850">
    <property type="entry name" value="Periplasmic binding protein-like II"/>
    <property type="match status" value="1"/>
</dbReference>
<evidence type="ECO:0000256" key="4">
    <source>
        <dbReference type="SAM" id="SignalP"/>
    </source>
</evidence>
<dbReference type="Gene3D" id="3.40.190.10">
    <property type="entry name" value="Periplasmic binding protein-like II"/>
    <property type="match status" value="1"/>
</dbReference>
<dbReference type="AlphaFoldDB" id="A0A2V1HMF9"/>
<gene>
    <name evidence="5" type="ORF">DDQ50_08420</name>
</gene>
<accession>A0A2V1HMF9</accession>
<dbReference type="CDD" id="cd13585">
    <property type="entry name" value="PBP2_TMBP_like"/>
    <property type="match status" value="1"/>
</dbReference>
<keyword evidence="3 4" id="KW-0732">Signal</keyword>
<comment type="similarity">
    <text evidence="1">Belongs to the bacterial solute-binding protein 1 family.</text>
</comment>
<sequence length="422" mass="45489">MMATHTFRRSRLGGIALLAVAGLTLSACSTGGSSDSAEGGEIEPATITFAASTFGDPGLGPRLQELVDEYNASQDIVTIEPAAVPFPTFGQTVLTQMGGGEGPDLVRFDMPEFTSAADAGLLEPLDDKIDADELGLQEGPDQYMFVNDERYGVIFDTSNYVMYYNTDLIPEPPTTFDEFMDVAKATTQGDVYGLAFRQTQAEENGVWQDIFNYVYGFGGEWSDGEELTLNNPKNVEGLEAYQSLYDANVIPKGADAATFRKMFAQNKVGMELNNGGYLVATRGTNPDLNFSVAPIPFPVRAQGAIMAPIVINANSEHKDAAMDFINWVLEAENQTSLQEALGASSVATKTTRSDEQLAETPFLPVYDELTNSSSPQIVVGFGPQTADIRKIVVTQVISALQGQQTMEEALDNAQDEAEQIVG</sequence>
<dbReference type="Proteomes" id="UP000244893">
    <property type="component" value="Unassembled WGS sequence"/>
</dbReference>
<dbReference type="GO" id="GO:1901982">
    <property type="term" value="F:maltose binding"/>
    <property type="evidence" value="ECO:0007669"/>
    <property type="project" value="TreeGrafter"/>
</dbReference>
<evidence type="ECO:0000313" key="5">
    <source>
        <dbReference type="EMBL" id="PVZ93803.1"/>
    </source>
</evidence>
<reference evidence="5 6" key="1">
    <citation type="submission" date="2018-05" db="EMBL/GenBank/DDBJ databases">
        <title>Amnibacterium sp. M8JJ-5, whole genome shotgun sequence.</title>
        <authorList>
            <person name="Tuo L."/>
        </authorList>
    </citation>
    <scope>NUCLEOTIDE SEQUENCE [LARGE SCALE GENOMIC DNA]</scope>
    <source>
        <strain evidence="5 6">M8JJ-5</strain>
    </source>
</reference>
<protein>
    <submittedName>
        <fullName evidence="5">Sugar ABC transporter substrate-binding protein</fullName>
    </submittedName>
</protein>
<dbReference type="OrthoDB" id="2510110at2"/>
<evidence type="ECO:0000256" key="3">
    <source>
        <dbReference type="ARBA" id="ARBA00022729"/>
    </source>
</evidence>
<evidence type="ECO:0000256" key="1">
    <source>
        <dbReference type="ARBA" id="ARBA00008520"/>
    </source>
</evidence>
<name>A0A2V1HMF9_9MICO</name>
<dbReference type="PANTHER" id="PTHR30061">
    <property type="entry name" value="MALTOSE-BINDING PERIPLASMIC PROTEIN"/>
    <property type="match status" value="1"/>
</dbReference>
<dbReference type="GO" id="GO:0055052">
    <property type="term" value="C:ATP-binding cassette (ABC) transporter complex, substrate-binding subunit-containing"/>
    <property type="evidence" value="ECO:0007669"/>
    <property type="project" value="TreeGrafter"/>
</dbReference>
<dbReference type="GO" id="GO:0015768">
    <property type="term" value="P:maltose transport"/>
    <property type="evidence" value="ECO:0007669"/>
    <property type="project" value="TreeGrafter"/>
</dbReference>
<organism evidence="5 6">
    <name type="scientific">Amnibacterium flavum</name>
    <dbReference type="NCBI Taxonomy" id="2173173"/>
    <lineage>
        <taxon>Bacteria</taxon>
        <taxon>Bacillati</taxon>
        <taxon>Actinomycetota</taxon>
        <taxon>Actinomycetes</taxon>
        <taxon>Micrococcales</taxon>
        <taxon>Microbacteriaceae</taxon>
        <taxon>Amnibacterium</taxon>
    </lineage>
</organism>
<keyword evidence="2" id="KW-0813">Transport</keyword>
<dbReference type="Pfam" id="PF13416">
    <property type="entry name" value="SBP_bac_8"/>
    <property type="match status" value="1"/>
</dbReference>